<dbReference type="Gene3D" id="3.40.50.300">
    <property type="entry name" value="P-loop containing nucleotide triphosphate hydrolases"/>
    <property type="match status" value="1"/>
</dbReference>
<dbReference type="InterPro" id="IPR027417">
    <property type="entry name" value="P-loop_NTPase"/>
</dbReference>
<dbReference type="SUPFAM" id="SSF52540">
    <property type="entry name" value="P-loop containing nucleoside triphosphate hydrolases"/>
    <property type="match status" value="1"/>
</dbReference>
<dbReference type="Proteomes" id="UP001589774">
    <property type="component" value="Unassembled WGS sequence"/>
</dbReference>
<dbReference type="PIRSF" id="PIRSF034285">
    <property type="entry name" value="UCP034285"/>
    <property type="match status" value="1"/>
</dbReference>
<comment type="caution">
    <text evidence="1">The sequence shown here is derived from an EMBL/GenBank/DDBJ whole genome shotgun (WGS) entry which is preliminary data.</text>
</comment>
<evidence type="ECO:0000313" key="1">
    <source>
        <dbReference type="EMBL" id="MFC0318659.1"/>
    </source>
</evidence>
<proteinExistence type="predicted"/>
<dbReference type="InterPro" id="IPR017026">
    <property type="entry name" value="ImuA"/>
</dbReference>
<sequence length="247" mass="27818">MAKISEDKRALISRLKKNMLLWQGVRPKESQEDSIGLGPMEEAFPNGIFPKGSVHEFISTDRIGSAVSCGFMSGLLGNLMKNGGICIWISSFKALFPASLKTFGVTPEHIVFVRMKHEKDILWAMEEALKCEGLAAVIAEIHKLDFVQSRRLQLAVEKSRVTGFILRHNPRSLDSTACAARWRITSLPSKLKENMPGIGFPRWEVELLKVRNGNPGKWRVEWSADGLIPLRKQSQSEKWSQRIQHLG</sequence>
<protein>
    <submittedName>
        <fullName evidence="1">ImuA family protein</fullName>
    </submittedName>
</protein>
<dbReference type="EMBL" id="JBHLWO010000002">
    <property type="protein sequence ID" value="MFC0318659.1"/>
    <property type="molecule type" value="Genomic_DNA"/>
</dbReference>
<accession>A0ABV6HJ96</accession>
<evidence type="ECO:0000313" key="2">
    <source>
        <dbReference type="Proteomes" id="UP001589774"/>
    </source>
</evidence>
<name>A0ABV6HJ96_9SPHI</name>
<gene>
    <name evidence="1" type="ORF">ACFFI0_10075</name>
</gene>
<organism evidence="1 2">
    <name type="scientific">Olivibacter oleidegradans</name>
    <dbReference type="NCBI Taxonomy" id="760123"/>
    <lineage>
        <taxon>Bacteria</taxon>
        <taxon>Pseudomonadati</taxon>
        <taxon>Bacteroidota</taxon>
        <taxon>Sphingobacteriia</taxon>
        <taxon>Sphingobacteriales</taxon>
        <taxon>Sphingobacteriaceae</taxon>
        <taxon>Olivibacter</taxon>
    </lineage>
</organism>
<dbReference type="RefSeq" id="WP_130857524.1">
    <property type="nucleotide sequence ID" value="NZ_JBHLWO010000002.1"/>
</dbReference>
<reference evidence="1 2" key="1">
    <citation type="submission" date="2024-09" db="EMBL/GenBank/DDBJ databases">
        <authorList>
            <person name="Sun Q."/>
            <person name="Mori K."/>
        </authorList>
    </citation>
    <scope>NUCLEOTIDE SEQUENCE [LARGE SCALE GENOMIC DNA]</scope>
    <source>
        <strain evidence="1 2">CCM 7765</strain>
    </source>
</reference>
<keyword evidence="2" id="KW-1185">Reference proteome</keyword>